<dbReference type="Gene3D" id="1.10.530.10">
    <property type="match status" value="1"/>
</dbReference>
<dbReference type="EC" id="3.-.-.-" evidence="5"/>
<dbReference type="EMBL" id="JYNL01000005">
    <property type="protein sequence ID" value="KMO83313.1"/>
    <property type="molecule type" value="Genomic_DNA"/>
</dbReference>
<evidence type="ECO:0000256" key="1">
    <source>
        <dbReference type="ARBA" id="ARBA00010830"/>
    </source>
</evidence>
<evidence type="ECO:0000313" key="5">
    <source>
        <dbReference type="EMBL" id="KMO83313.1"/>
    </source>
</evidence>
<evidence type="ECO:0000313" key="6">
    <source>
        <dbReference type="Proteomes" id="UP000036513"/>
    </source>
</evidence>
<evidence type="ECO:0000256" key="3">
    <source>
        <dbReference type="SAM" id="SignalP"/>
    </source>
</evidence>
<dbReference type="Proteomes" id="UP000036513">
    <property type="component" value="Unassembled WGS sequence"/>
</dbReference>
<organism evidence="5 6">
    <name type="scientific">Mycolicibacterium chlorophenolicum</name>
    <dbReference type="NCBI Taxonomy" id="37916"/>
    <lineage>
        <taxon>Bacteria</taxon>
        <taxon>Bacillati</taxon>
        <taxon>Actinomycetota</taxon>
        <taxon>Actinomycetes</taxon>
        <taxon>Mycobacteriales</taxon>
        <taxon>Mycobacteriaceae</taxon>
        <taxon>Mycolicibacterium</taxon>
    </lineage>
</organism>
<name>A0A0J6WML8_9MYCO</name>
<dbReference type="SMR" id="A0A0J6WML8"/>
<dbReference type="CDD" id="cd13925">
    <property type="entry name" value="RPF"/>
    <property type="match status" value="1"/>
</dbReference>
<reference evidence="5 6" key="1">
    <citation type="journal article" date="2015" name="Genome Biol. Evol.">
        <title>Characterization of Three Mycobacterium spp. with Potential Use in Bioremediation by Genome Sequencing and Comparative Genomics.</title>
        <authorList>
            <person name="Das S."/>
            <person name="Pettersson B.M."/>
            <person name="Behra P.R."/>
            <person name="Ramesh M."/>
            <person name="Dasgupta S."/>
            <person name="Bhattacharya A."/>
            <person name="Kirsebom L.A."/>
        </authorList>
    </citation>
    <scope>NUCLEOTIDE SEQUENCE [LARGE SCALE GENOMIC DNA]</scope>
    <source>
        <strain evidence="5 6">DSM 43826</strain>
    </source>
</reference>
<gene>
    <name evidence="5" type="primary">rpfE_2</name>
    <name evidence="5" type="ORF">MCHLDSM_00509</name>
</gene>
<dbReference type="InterPro" id="IPR010618">
    <property type="entry name" value="RPF"/>
</dbReference>
<keyword evidence="3" id="KW-0732">Signal</keyword>
<dbReference type="InterPro" id="IPR023346">
    <property type="entry name" value="Lysozyme-like_dom_sf"/>
</dbReference>
<feature type="signal peptide" evidence="3">
    <location>
        <begin position="1"/>
        <end position="23"/>
    </location>
</feature>
<feature type="domain" description="Resuscitation-promoting factor core lysozyme-like" evidence="4">
    <location>
        <begin position="31"/>
        <end position="103"/>
    </location>
</feature>
<dbReference type="PATRIC" id="fig|37916.4.peg.551"/>
<accession>A0A0J6WML8</accession>
<evidence type="ECO:0000256" key="2">
    <source>
        <dbReference type="ARBA" id="ARBA00022801"/>
    </source>
</evidence>
<dbReference type="GO" id="GO:0016787">
    <property type="term" value="F:hydrolase activity"/>
    <property type="evidence" value="ECO:0007669"/>
    <property type="project" value="UniProtKB-KW"/>
</dbReference>
<sequence precursor="true">MRAVCRFLTAIAVSGALAVTAHAVDPISAYANAIDWDAIAQCESGGDWSISTGNGYFGGLQFQPSTWAEHGGRGNPANAARTEQIRVAERVIGTQGLGAWPVCGRQGVEHVGWYVPMRPTGCQALAANMFGIIDLRQLCQTLTSPGRIVLGGA</sequence>
<keyword evidence="6" id="KW-1185">Reference proteome</keyword>
<evidence type="ECO:0000259" key="4">
    <source>
        <dbReference type="Pfam" id="PF06737"/>
    </source>
</evidence>
<feature type="chain" id="PRO_5005283985" evidence="3">
    <location>
        <begin position="24"/>
        <end position="153"/>
    </location>
</feature>
<dbReference type="RefSeq" id="WP_013470191.1">
    <property type="nucleotide sequence ID" value="NZ_JYNL01000005.1"/>
</dbReference>
<comment type="caution">
    <text evidence="5">The sequence shown here is derived from an EMBL/GenBank/DDBJ whole genome shotgun (WGS) entry which is preliminary data.</text>
</comment>
<dbReference type="SUPFAM" id="SSF53955">
    <property type="entry name" value="Lysozyme-like"/>
    <property type="match status" value="1"/>
</dbReference>
<comment type="similarity">
    <text evidence="1">Belongs to the transglycosylase family. Rpf subfamily.</text>
</comment>
<protein>
    <submittedName>
        <fullName evidence="5">Resuscitation-promoting factor RpfE</fullName>
        <ecNumber evidence="5">3.-.-.-</ecNumber>
    </submittedName>
</protein>
<dbReference type="Pfam" id="PF06737">
    <property type="entry name" value="Transglycosylas"/>
    <property type="match status" value="1"/>
</dbReference>
<dbReference type="STRING" id="37916.MCHLDSM_00509"/>
<dbReference type="AlphaFoldDB" id="A0A0J6WML8"/>
<proteinExistence type="inferred from homology"/>
<keyword evidence="2 5" id="KW-0378">Hydrolase</keyword>